<keyword evidence="6" id="KW-0949">S-adenosyl-L-methionine</keyword>
<sequence length="242" mass="26308">MKGTLYCVSVGPGDPELMTLKAVRIIRQCQVIALSADRRAAGLMEGKDTCGERMKCVAYAIARGAVPQLDEKEILPLSMPMTKDRRNLEESHKEAAGAIERILSEGKDVAYLTLGDASVYASCMYPATILKKRGWPVEMVSGVTSFCAASARLGEALVSGPEQLHILPSSYQVEEALKLPGVKVLMKSGKELGTVKELLEARGDEVTAVERCGMEGERIFHSLEELPSDAGYYTTLIVRKAR</sequence>
<accession>A0A9D2PUX4</accession>
<dbReference type="Gene3D" id="3.30.950.10">
    <property type="entry name" value="Methyltransferase, Cobalt-precorrin-4 Transmethylase, Domain 2"/>
    <property type="match status" value="1"/>
</dbReference>
<evidence type="ECO:0000259" key="8">
    <source>
        <dbReference type="Pfam" id="PF00590"/>
    </source>
</evidence>
<dbReference type="SUPFAM" id="SSF53790">
    <property type="entry name" value="Tetrapyrrole methylase"/>
    <property type="match status" value="1"/>
</dbReference>
<dbReference type="AlphaFoldDB" id="A0A9D2PUX4"/>
<comment type="similarity">
    <text evidence="2 7">Belongs to the precorrin methyltransferase family.</text>
</comment>
<dbReference type="Gene3D" id="3.40.1010.10">
    <property type="entry name" value="Cobalt-precorrin-4 Transmethylase, Domain 1"/>
    <property type="match status" value="1"/>
</dbReference>
<evidence type="ECO:0000256" key="5">
    <source>
        <dbReference type="ARBA" id="ARBA00022679"/>
    </source>
</evidence>
<dbReference type="Pfam" id="PF00590">
    <property type="entry name" value="TP_methylase"/>
    <property type="match status" value="1"/>
</dbReference>
<dbReference type="PANTHER" id="PTHR43467">
    <property type="entry name" value="COBALT-PRECORRIN-2 C(20)-METHYLTRANSFERASE"/>
    <property type="match status" value="1"/>
</dbReference>
<keyword evidence="5 9" id="KW-0808">Transferase</keyword>
<proteinExistence type="inferred from homology"/>
<name>A0A9D2PUX4_9FIRM</name>
<organism evidence="9 10">
    <name type="scientific">Candidatus Enterocloster excrementigallinarum</name>
    <dbReference type="NCBI Taxonomy" id="2838558"/>
    <lineage>
        <taxon>Bacteria</taxon>
        <taxon>Bacillati</taxon>
        <taxon>Bacillota</taxon>
        <taxon>Clostridia</taxon>
        <taxon>Lachnospirales</taxon>
        <taxon>Lachnospiraceae</taxon>
        <taxon>Enterocloster</taxon>
    </lineage>
</organism>
<dbReference type="NCBIfam" id="TIGR01467">
    <property type="entry name" value="cobI_cbiL"/>
    <property type="match status" value="1"/>
</dbReference>
<reference evidence="9" key="1">
    <citation type="journal article" date="2021" name="PeerJ">
        <title>Extensive microbial diversity within the chicken gut microbiome revealed by metagenomics and culture.</title>
        <authorList>
            <person name="Gilroy R."/>
            <person name="Ravi A."/>
            <person name="Getino M."/>
            <person name="Pursley I."/>
            <person name="Horton D.L."/>
            <person name="Alikhan N.F."/>
            <person name="Baker D."/>
            <person name="Gharbi K."/>
            <person name="Hall N."/>
            <person name="Watson M."/>
            <person name="Adriaenssens E.M."/>
            <person name="Foster-Nyarko E."/>
            <person name="Jarju S."/>
            <person name="Secka A."/>
            <person name="Antonio M."/>
            <person name="Oren A."/>
            <person name="Chaudhuri R.R."/>
            <person name="La Ragione R."/>
            <person name="Hildebrand F."/>
            <person name="Pallen M.J."/>
        </authorList>
    </citation>
    <scope>NUCLEOTIDE SEQUENCE</scope>
    <source>
        <strain evidence="9">CHK198-12963</strain>
    </source>
</reference>
<dbReference type="InterPro" id="IPR014776">
    <property type="entry name" value="4pyrrole_Mease_sub2"/>
</dbReference>
<dbReference type="GO" id="GO:0030788">
    <property type="term" value="F:precorrin-2 C20-methyltransferase activity"/>
    <property type="evidence" value="ECO:0007669"/>
    <property type="project" value="UniProtKB-EC"/>
</dbReference>
<evidence type="ECO:0000256" key="3">
    <source>
        <dbReference type="ARBA" id="ARBA00022573"/>
    </source>
</evidence>
<dbReference type="InterPro" id="IPR000878">
    <property type="entry name" value="4pyrrol_Mease"/>
</dbReference>
<dbReference type="GO" id="GO:0032259">
    <property type="term" value="P:methylation"/>
    <property type="evidence" value="ECO:0007669"/>
    <property type="project" value="UniProtKB-KW"/>
</dbReference>
<dbReference type="Proteomes" id="UP000823863">
    <property type="component" value="Unassembled WGS sequence"/>
</dbReference>
<dbReference type="EC" id="2.1.1.130" evidence="9"/>
<evidence type="ECO:0000256" key="6">
    <source>
        <dbReference type="ARBA" id="ARBA00022691"/>
    </source>
</evidence>
<gene>
    <name evidence="9" type="primary">cobI</name>
    <name evidence="9" type="ORF">H9931_03120</name>
</gene>
<keyword evidence="4 9" id="KW-0489">Methyltransferase</keyword>
<dbReference type="InterPro" id="IPR012382">
    <property type="entry name" value="CobI/CbiL"/>
</dbReference>
<feature type="domain" description="Tetrapyrrole methylase" evidence="8">
    <location>
        <begin position="4"/>
        <end position="226"/>
    </location>
</feature>
<evidence type="ECO:0000256" key="1">
    <source>
        <dbReference type="ARBA" id="ARBA00004953"/>
    </source>
</evidence>
<comment type="pathway">
    <text evidence="1">Cofactor biosynthesis; adenosylcobalamin biosynthesis.</text>
</comment>
<reference evidence="9" key="2">
    <citation type="submission" date="2021-04" db="EMBL/GenBank/DDBJ databases">
        <authorList>
            <person name="Gilroy R."/>
        </authorList>
    </citation>
    <scope>NUCLEOTIDE SEQUENCE</scope>
    <source>
        <strain evidence="9">CHK198-12963</strain>
    </source>
</reference>
<comment type="caution">
    <text evidence="9">The sequence shown here is derived from an EMBL/GenBank/DDBJ whole genome shotgun (WGS) entry which is preliminary data.</text>
</comment>
<protein>
    <submittedName>
        <fullName evidence="9">Precorrin-2 C(20)-methyltransferase</fullName>
        <ecNumber evidence="9">2.1.1.130</ecNumber>
    </submittedName>
</protein>
<evidence type="ECO:0000256" key="4">
    <source>
        <dbReference type="ARBA" id="ARBA00022603"/>
    </source>
</evidence>
<evidence type="ECO:0000313" key="9">
    <source>
        <dbReference type="EMBL" id="HJC65700.1"/>
    </source>
</evidence>
<dbReference type="InterPro" id="IPR006364">
    <property type="entry name" value="CobI/CbiL/CobIJ_dom"/>
</dbReference>
<dbReference type="InterPro" id="IPR014777">
    <property type="entry name" value="4pyrrole_Mease_sub1"/>
</dbReference>
<keyword evidence="3" id="KW-0169">Cobalamin biosynthesis</keyword>
<dbReference type="CDD" id="cd11645">
    <property type="entry name" value="Precorrin_2_C20_MT"/>
    <property type="match status" value="1"/>
</dbReference>
<evidence type="ECO:0000313" key="10">
    <source>
        <dbReference type="Proteomes" id="UP000823863"/>
    </source>
</evidence>
<evidence type="ECO:0000256" key="2">
    <source>
        <dbReference type="ARBA" id="ARBA00005879"/>
    </source>
</evidence>
<dbReference type="PIRSF" id="PIRSF036427">
    <property type="entry name" value="Precrrn-2_mtase"/>
    <property type="match status" value="1"/>
</dbReference>
<dbReference type="GO" id="GO:0009236">
    <property type="term" value="P:cobalamin biosynthetic process"/>
    <property type="evidence" value="ECO:0007669"/>
    <property type="project" value="UniProtKB-UniRule"/>
</dbReference>
<dbReference type="EMBL" id="DWWB01000013">
    <property type="protein sequence ID" value="HJC65700.1"/>
    <property type="molecule type" value="Genomic_DNA"/>
</dbReference>
<dbReference type="InterPro" id="IPR035996">
    <property type="entry name" value="4pyrrol_Methylase_sf"/>
</dbReference>
<dbReference type="PANTHER" id="PTHR43467:SF2">
    <property type="entry name" value="COBALT-PRECORRIN-2 C(20)-METHYLTRANSFERASE"/>
    <property type="match status" value="1"/>
</dbReference>
<evidence type="ECO:0000256" key="7">
    <source>
        <dbReference type="PIRNR" id="PIRNR036427"/>
    </source>
</evidence>